<dbReference type="Gene3D" id="2.10.270.10">
    <property type="entry name" value="Cholin Binding"/>
    <property type="match status" value="1"/>
</dbReference>
<evidence type="ECO:0000256" key="1">
    <source>
        <dbReference type="ARBA" id="ARBA00022737"/>
    </source>
</evidence>
<feature type="chain" id="PRO_5003477242" description="Cell wall-binding repeat protein" evidence="3">
    <location>
        <begin position="28"/>
        <end position="323"/>
    </location>
</feature>
<keyword evidence="1" id="KW-0677">Repeat</keyword>
<gene>
    <name evidence="4" type="ORF">HMPREF9333_00558</name>
</gene>
<dbReference type="OrthoDB" id="9783944at2"/>
<dbReference type="eggNOG" id="COG5263">
    <property type="taxonomic scope" value="Bacteria"/>
</dbReference>
<feature type="repeat" description="Cell wall-binding" evidence="2">
    <location>
        <begin position="263"/>
        <end position="282"/>
    </location>
</feature>
<evidence type="ECO:0000256" key="2">
    <source>
        <dbReference type="PROSITE-ProRule" id="PRU00591"/>
    </source>
</evidence>
<dbReference type="AlphaFoldDB" id="G5GG69"/>
<protein>
    <recommendedName>
        <fullName evidence="6">Cell wall-binding repeat protein</fullName>
    </recommendedName>
</protein>
<organism evidence="4 5">
    <name type="scientific">Johnsonella ignava ATCC 51276</name>
    <dbReference type="NCBI Taxonomy" id="679200"/>
    <lineage>
        <taxon>Bacteria</taxon>
        <taxon>Bacillati</taxon>
        <taxon>Bacillota</taxon>
        <taxon>Clostridia</taxon>
        <taxon>Lachnospirales</taxon>
        <taxon>Lachnospiraceae</taxon>
        <taxon>Johnsonella</taxon>
    </lineage>
</organism>
<dbReference type="PROSITE" id="PS51170">
    <property type="entry name" value="CW"/>
    <property type="match status" value="2"/>
</dbReference>
<name>G5GG69_9FIRM</name>
<dbReference type="EMBL" id="ACZL01000011">
    <property type="protein sequence ID" value="EHI56279.1"/>
    <property type="molecule type" value="Genomic_DNA"/>
</dbReference>
<accession>G5GG69</accession>
<reference evidence="4 5" key="1">
    <citation type="submission" date="2011-08" db="EMBL/GenBank/DDBJ databases">
        <title>The Genome Sequence of Johnsonella ignava ATCC 51276.</title>
        <authorList>
            <consortium name="The Broad Institute Genome Sequencing Platform"/>
            <person name="Earl A."/>
            <person name="Ward D."/>
            <person name="Feldgarden M."/>
            <person name="Gevers D."/>
            <person name="Izard J."/>
            <person name="Blanton J.M."/>
            <person name="Baranova O.V."/>
            <person name="Dewhirst F.E."/>
            <person name="Young S.K."/>
            <person name="Zeng Q."/>
            <person name="Gargeya S."/>
            <person name="Fitzgerald M."/>
            <person name="Haas B."/>
            <person name="Abouelleil A."/>
            <person name="Alvarado L."/>
            <person name="Arachchi H.M."/>
            <person name="Berlin A."/>
            <person name="Brown A."/>
            <person name="Chapman S.B."/>
            <person name="Chen Z."/>
            <person name="Dunbar C."/>
            <person name="Freedman E."/>
            <person name="Gearin G."/>
            <person name="Gellesch M."/>
            <person name="Goldberg J."/>
            <person name="Griggs A."/>
            <person name="Gujja S."/>
            <person name="Heiman D."/>
            <person name="Howarth C."/>
            <person name="Larson L."/>
            <person name="Lui A."/>
            <person name="MacDonald P.J.P."/>
            <person name="Montmayeur A."/>
            <person name="Murphy C."/>
            <person name="Neiman D."/>
            <person name="Pearson M."/>
            <person name="Priest M."/>
            <person name="Roberts A."/>
            <person name="Saif S."/>
            <person name="Shea T."/>
            <person name="Shenoy N."/>
            <person name="Sisk P."/>
            <person name="Stolte C."/>
            <person name="Sykes S."/>
            <person name="Wortman J."/>
            <person name="Nusbaum C."/>
            <person name="Birren B."/>
        </authorList>
    </citation>
    <scope>NUCLEOTIDE SEQUENCE [LARGE SCALE GENOMIC DNA]</scope>
    <source>
        <strain evidence="4 5">ATCC 51276</strain>
    </source>
</reference>
<sequence length="323" mass="36311">MRKGYKIILGLIALCASVTLLSTNVWAAKKKKIKSVNIKISGKVEADTKPGNENIEVTTTGETYSVEDFSFENTTFAWSADDVPELKIHLVSDEDHYFEVYQGSQIKINGGTFKKADRQDGATSLYVTVLLPTPATQMDVIQKATFSEDGNAVWNSVEGAGNYEVKFMRNETAVGGLQNTVLNTINYRKLMTKEGSYWFKVRPISKVNPDFAGEWVDSNRVYISRSEAEAIDAENVARDSAGNWEQLDGGKWKFKTADGVYANNEWRRINKKWYYFLPDTYMAAGWQHINNNWYYLDPATGAMLANSTTPDGYFVGLTGEWIP</sequence>
<dbReference type="PATRIC" id="fig|679200.3.peg.589"/>
<dbReference type="Pfam" id="PF19127">
    <property type="entry name" value="Choline_bind_3"/>
    <property type="match status" value="1"/>
</dbReference>
<comment type="caution">
    <text evidence="4">The sequence shown here is derived from an EMBL/GenBank/DDBJ whole genome shotgun (WGS) entry which is preliminary data.</text>
</comment>
<evidence type="ECO:0000313" key="5">
    <source>
        <dbReference type="Proteomes" id="UP000003011"/>
    </source>
</evidence>
<dbReference type="HOGENOM" id="CLU_048243_0_0_9"/>
<keyword evidence="3" id="KW-0732">Signal</keyword>
<dbReference type="RefSeq" id="WP_005539689.1">
    <property type="nucleotide sequence ID" value="NZ_JH378830.1"/>
</dbReference>
<keyword evidence="5" id="KW-1185">Reference proteome</keyword>
<feature type="signal peptide" evidence="3">
    <location>
        <begin position="1"/>
        <end position="27"/>
    </location>
</feature>
<proteinExistence type="predicted"/>
<dbReference type="Proteomes" id="UP000003011">
    <property type="component" value="Unassembled WGS sequence"/>
</dbReference>
<feature type="repeat" description="Cell wall-binding" evidence="2">
    <location>
        <begin position="283"/>
        <end position="302"/>
    </location>
</feature>
<evidence type="ECO:0000256" key="3">
    <source>
        <dbReference type="SAM" id="SignalP"/>
    </source>
</evidence>
<dbReference type="SUPFAM" id="SSF69360">
    <property type="entry name" value="Cell wall binding repeat"/>
    <property type="match status" value="1"/>
</dbReference>
<dbReference type="InterPro" id="IPR018337">
    <property type="entry name" value="Cell_wall/Cho-bd_repeat"/>
</dbReference>
<evidence type="ECO:0000313" key="4">
    <source>
        <dbReference type="EMBL" id="EHI56279.1"/>
    </source>
</evidence>
<evidence type="ECO:0008006" key="6">
    <source>
        <dbReference type="Google" id="ProtNLM"/>
    </source>
</evidence>